<evidence type="ECO:0000256" key="1">
    <source>
        <dbReference type="SAM" id="MobiDB-lite"/>
    </source>
</evidence>
<organism evidence="2 3">
    <name type="scientific">Ovis aries</name>
    <name type="common">Sheep</name>
    <dbReference type="NCBI Taxonomy" id="9940"/>
    <lineage>
        <taxon>Eukaryota</taxon>
        <taxon>Metazoa</taxon>
        <taxon>Chordata</taxon>
        <taxon>Craniata</taxon>
        <taxon>Vertebrata</taxon>
        <taxon>Euteleostomi</taxon>
        <taxon>Mammalia</taxon>
        <taxon>Eutheria</taxon>
        <taxon>Laurasiatheria</taxon>
        <taxon>Artiodactyla</taxon>
        <taxon>Ruminantia</taxon>
        <taxon>Pecora</taxon>
        <taxon>Bovidae</taxon>
        <taxon>Caprinae</taxon>
        <taxon>Ovis</taxon>
    </lineage>
</organism>
<evidence type="ECO:0000313" key="3">
    <source>
        <dbReference type="Proteomes" id="UP000664991"/>
    </source>
</evidence>
<sequence>MHKRAEPGPFLGQEVAILTAGSSCKEGGARYRLPSSLVAKAPEVLSRAPETSGKAYSEAARPRHAGQQPPPRLPRPQSSQTRSSPVPGSRGRPRGPYHEPLPGRRPGCSGLPPPPPGVLPASSSAARRCRLRETRVPKSRSRRLQPAFQAAPNPPLPLLASSHFRPVPAELAEVRSAGNGRTQALASLGSGGGGGGRGQKGRGEGFSGSADRARRASEASDPRSGARQGPRAAAPGIVGAAGGEEAWACLSRPSDPPPTSAPTLSEKPLRGVQRSQSSPPVLERVPTPEPQPLNFRSKLKPSPQKRPSSMS</sequence>
<feature type="region of interest" description="Disordered" evidence="1">
    <location>
        <begin position="173"/>
        <end position="311"/>
    </location>
</feature>
<accession>A0A836D6F7</accession>
<feature type="compositionally biased region" description="Low complexity" evidence="1">
    <location>
        <begin position="75"/>
        <end position="90"/>
    </location>
</feature>
<feature type="compositionally biased region" description="Basic and acidic residues" evidence="1">
    <location>
        <begin position="211"/>
        <end position="221"/>
    </location>
</feature>
<comment type="caution">
    <text evidence="2">The sequence shown here is derived from an EMBL/GenBank/DDBJ whole genome shotgun (WGS) entry which is preliminary data.</text>
</comment>
<protein>
    <submittedName>
        <fullName evidence="2">Uncharacterized protein</fullName>
    </submittedName>
</protein>
<dbReference type="AlphaFoldDB" id="A0A836D6F7"/>
<evidence type="ECO:0000313" key="2">
    <source>
        <dbReference type="EMBL" id="KAG5213544.1"/>
    </source>
</evidence>
<name>A0A836D6F7_SHEEP</name>
<proteinExistence type="predicted"/>
<gene>
    <name evidence="2" type="ORF">JEQ12_009330</name>
</gene>
<feature type="compositionally biased region" description="Low complexity" evidence="1">
    <location>
        <begin position="222"/>
        <end position="248"/>
    </location>
</feature>
<dbReference type="Proteomes" id="UP000664991">
    <property type="component" value="Unassembled WGS sequence"/>
</dbReference>
<dbReference type="EMBL" id="JAEMGP010000002">
    <property type="protein sequence ID" value="KAG5213544.1"/>
    <property type="molecule type" value="Genomic_DNA"/>
</dbReference>
<feature type="region of interest" description="Disordered" evidence="1">
    <location>
        <begin position="35"/>
        <end position="161"/>
    </location>
</feature>
<reference evidence="2 3" key="1">
    <citation type="submission" date="2020-12" db="EMBL/GenBank/DDBJ databases">
        <title>De novo assembly of Tibetan sheep genome.</title>
        <authorList>
            <person name="Li X."/>
        </authorList>
    </citation>
    <scope>NUCLEOTIDE SEQUENCE [LARGE SCALE GENOMIC DNA]</scope>
    <source>
        <tissue evidence="2">Heart</tissue>
    </source>
</reference>
<feature type="compositionally biased region" description="Gly residues" evidence="1">
    <location>
        <begin position="189"/>
        <end position="198"/>
    </location>
</feature>